<dbReference type="AlphaFoldDB" id="A0A4Y7U3X4"/>
<dbReference type="GO" id="GO:0004177">
    <property type="term" value="F:aminopeptidase activity"/>
    <property type="evidence" value="ECO:0007669"/>
    <property type="project" value="UniProtKB-KW"/>
</dbReference>
<feature type="non-terminal residue" evidence="1">
    <location>
        <position position="131"/>
    </location>
</feature>
<evidence type="ECO:0000313" key="2">
    <source>
        <dbReference type="Proteomes" id="UP000298340"/>
    </source>
</evidence>
<dbReference type="Gene3D" id="1.10.390.10">
    <property type="entry name" value="Neutral Protease Domain 2"/>
    <property type="match status" value="1"/>
</dbReference>
<name>A0A4Y7U3X4_9FLAO</name>
<dbReference type="Proteomes" id="UP000298340">
    <property type="component" value="Unassembled WGS sequence"/>
</dbReference>
<keyword evidence="1" id="KW-0645">Protease</keyword>
<evidence type="ECO:0000313" key="1">
    <source>
        <dbReference type="EMBL" id="TEB41133.1"/>
    </source>
</evidence>
<proteinExistence type="predicted"/>
<accession>A0A4Y7U3X4</accession>
<organism evidence="1 2">
    <name type="scientific">Flavobacterium circumlabens</name>
    <dbReference type="NCBI Taxonomy" id="2133765"/>
    <lineage>
        <taxon>Bacteria</taxon>
        <taxon>Pseudomonadati</taxon>
        <taxon>Bacteroidota</taxon>
        <taxon>Flavobacteriia</taxon>
        <taxon>Flavobacteriales</taxon>
        <taxon>Flavobacteriaceae</taxon>
        <taxon>Flavobacterium</taxon>
    </lineage>
</organism>
<feature type="non-terminal residue" evidence="1">
    <location>
        <position position="1"/>
    </location>
</feature>
<sequence length="131" mass="15576">FMEENHLDQKMLGSLSNMKLFKSYNITNLTFNEQYSYYYMLMARKNLDQPLGDPKNTLIKFNEQIASKYRAGLSLSYLDDYLNHDIVPQSVQEFYDLNKAQQADRSDFEKILTKNSQKDIQWFFTTIIDSR</sequence>
<reference evidence="1 2" key="1">
    <citation type="journal article" date="2018" name="Syst. Appl. Microbiol.">
        <title>Flavobacterium circumlabens sp. nov. and Flavobacterium cupreum sp. nov., two psychrotrophic species isolated from Antarctic environmental samples.</title>
        <authorList>
            <person name="Kralova S."/>
            <person name="Busse H.J."/>
            <person name="Svec P."/>
            <person name="Maslanova I."/>
            <person name="Stankova E."/>
            <person name="Bartak M."/>
            <person name="Sedlacek I."/>
        </authorList>
    </citation>
    <scope>NUCLEOTIDE SEQUENCE [LARGE SCALE GENOMIC DNA]</scope>
    <source>
        <strain evidence="1 2">CCM 8828</strain>
    </source>
</reference>
<keyword evidence="1" id="KW-0378">Hydrolase</keyword>
<protein>
    <submittedName>
        <fullName evidence="1">Aminopeptidase</fullName>
    </submittedName>
</protein>
<keyword evidence="1" id="KW-0031">Aminopeptidase</keyword>
<dbReference type="InterPro" id="IPR027268">
    <property type="entry name" value="Peptidase_M4/M1_CTD_sf"/>
</dbReference>
<gene>
    <name evidence="1" type="ORF">D0809_27075</name>
</gene>
<comment type="caution">
    <text evidence="1">The sequence shown here is derived from an EMBL/GenBank/DDBJ whole genome shotgun (WGS) entry which is preliminary data.</text>
</comment>
<dbReference type="EMBL" id="QWDN01000531">
    <property type="protein sequence ID" value="TEB41133.1"/>
    <property type="molecule type" value="Genomic_DNA"/>
</dbReference>